<dbReference type="InterPro" id="IPR032675">
    <property type="entry name" value="LRR_dom_sf"/>
</dbReference>
<protein>
    <submittedName>
        <fullName evidence="2">Probable WRKY transcription factor 19</fullName>
    </submittedName>
</protein>
<reference evidence="2" key="2">
    <citation type="submission" date="2025-08" db="UniProtKB">
        <authorList>
            <consortium name="RefSeq"/>
        </authorList>
    </citation>
    <scope>IDENTIFICATION</scope>
</reference>
<organism evidence="1 2">
    <name type="scientific">Prunus mume</name>
    <name type="common">Japanese apricot</name>
    <name type="synonym">Armeniaca mume</name>
    <dbReference type="NCBI Taxonomy" id="102107"/>
    <lineage>
        <taxon>Eukaryota</taxon>
        <taxon>Viridiplantae</taxon>
        <taxon>Streptophyta</taxon>
        <taxon>Embryophyta</taxon>
        <taxon>Tracheophyta</taxon>
        <taxon>Spermatophyta</taxon>
        <taxon>Magnoliopsida</taxon>
        <taxon>eudicotyledons</taxon>
        <taxon>Gunneridae</taxon>
        <taxon>Pentapetalae</taxon>
        <taxon>rosids</taxon>
        <taxon>fabids</taxon>
        <taxon>Rosales</taxon>
        <taxon>Rosaceae</taxon>
        <taxon>Amygdaloideae</taxon>
        <taxon>Amygdaleae</taxon>
        <taxon>Prunus</taxon>
    </lineage>
</organism>
<evidence type="ECO:0000313" key="1">
    <source>
        <dbReference type="Proteomes" id="UP000694861"/>
    </source>
</evidence>
<sequence length="271" mass="31541">MRNRRPQIKYYETFGGAQAPSGPHIPPPLRSRLWVNENVSDYKDSRSWHDVNNVLEDNLGTIAVHGIFLTLPANEEIELEADPFSNMRGLKLLKICNASFSKCPEYFSRELRLLEWHEYPSESLPPSFRPSALVELKLPSSRIKQLWHERHLPLMKKLRLIDLSNCKCLTKTPDFSKVPYLMDLTLEGCEKLSELHPTIWDFQHLVSLNLKGCECLEILPHFICWKSLQTFIASGCSRLERFPEIRMQEPFESSKQHLQFDIPETCIPIRL</sequence>
<gene>
    <name evidence="2" type="primary">LOC107880696</name>
</gene>
<dbReference type="RefSeq" id="XP_016648268.1">
    <property type="nucleotide sequence ID" value="XM_016792782.1"/>
</dbReference>
<accession>A0ABM1LLJ1</accession>
<evidence type="ECO:0000313" key="2">
    <source>
        <dbReference type="RefSeq" id="XP_016648268.1"/>
    </source>
</evidence>
<keyword evidence="1" id="KW-1185">Reference proteome</keyword>
<reference evidence="1" key="1">
    <citation type="journal article" date="2012" name="Nat. Commun.">
        <title>The genome of Prunus mume.</title>
        <authorList>
            <person name="Zhang Q."/>
            <person name="Chen W."/>
            <person name="Sun L."/>
            <person name="Zhao F."/>
            <person name="Huang B."/>
            <person name="Yang W."/>
            <person name="Tao Y."/>
            <person name="Wang J."/>
            <person name="Yuan Z."/>
            <person name="Fan G."/>
            <person name="Xing Z."/>
            <person name="Han C."/>
            <person name="Pan H."/>
            <person name="Zhong X."/>
            <person name="Shi W."/>
            <person name="Liang X."/>
            <person name="Du D."/>
            <person name="Sun F."/>
            <person name="Xu Z."/>
            <person name="Hao R."/>
            <person name="Lv T."/>
            <person name="Lv Y."/>
            <person name="Zheng Z."/>
            <person name="Sun M."/>
            <person name="Luo L."/>
            <person name="Cai M."/>
            <person name="Gao Y."/>
            <person name="Wang J."/>
            <person name="Yin Y."/>
            <person name="Xu X."/>
            <person name="Cheng T."/>
            <person name="Wang J."/>
        </authorList>
    </citation>
    <scope>NUCLEOTIDE SEQUENCE [LARGE SCALE GENOMIC DNA]</scope>
</reference>
<dbReference type="SUPFAM" id="SSF52058">
    <property type="entry name" value="L domain-like"/>
    <property type="match status" value="1"/>
</dbReference>
<proteinExistence type="predicted"/>
<dbReference type="PANTHER" id="PTHR11017">
    <property type="entry name" value="LEUCINE-RICH REPEAT-CONTAINING PROTEIN"/>
    <property type="match status" value="1"/>
</dbReference>
<dbReference type="Proteomes" id="UP000694861">
    <property type="component" value="Linkage group LG3"/>
</dbReference>
<dbReference type="PANTHER" id="PTHR11017:SF559">
    <property type="entry name" value="DISEASE RESISTANCE PROTEIN CHL1"/>
    <property type="match status" value="1"/>
</dbReference>
<dbReference type="InterPro" id="IPR044974">
    <property type="entry name" value="Disease_R_plants"/>
</dbReference>
<name>A0ABM1LLJ1_PRUMU</name>
<dbReference type="GeneID" id="107880696"/>
<dbReference type="Gene3D" id="3.80.10.10">
    <property type="entry name" value="Ribonuclease Inhibitor"/>
    <property type="match status" value="1"/>
</dbReference>